<proteinExistence type="predicted"/>
<evidence type="ECO:0000313" key="3">
    <source>
        <dbReference type="Proteomes" id="UP000253551"/>
    </source>
</evidence>
<evidence type="ECO:0000256" key="1">
    <source>
        <dbReference type="SAM" id="MobiDB-lite"/>
    </source>
</evidence>
<name>A0A367IQZ7_RHIST</name>
<accession>A0A367IQZ7</accession>
<feature type="non-terminal residue" evidence="2">
    <location>
        <position position="77"/>
    </location>
</feature>
<reference evidence="2 3" key="1">
    <citation type="journal article" date="2018" name="G3 (Bethesda)">
        <title>Phylogenetic and Phylogenomic Definition of Rhizopus Species.</title>
        <authorList>
            <person name="Gryganskyi A.P."/>
            <person name="Golan J."/>
            <person name="Dolatabadi S."/>
            <person name="Mondo S."/>
            <person name="Robb S."/>
            <person name="Idnurm A."/>
            <person name="Muszewska A."/>
            <person name="Steczkiewicz K."/>
            <person name="Masonjones S."/>
            <person name="Liao H.L."/>
            <person name="Gajdeczka M.T."/>
            <person name="Anike F."/>
            <person name="Vuek A."/>
            <person name="Anishchenko I.M."/>
            <person name="Voigt K."/>
            <person name="de Hoog G.S."/>
            <person name="Smith M.E."/>
            <person name="Heitman J."/>
            <person name="Vilgalys R."/>
            <person name="Stajich J.E."/>
        </authorList>
    </citation>
    <scope>NUCLEOTIDE SEQUENCE [LARGE SCALE GENOMIC DNA]</scope>
    <source>
        <strain evidence="2 3">LSU 92-RS-03</strain>
    </source>
</reference>
<evidence type="ECO:0000313" key="2">
    <source>
        <dbReference type="EMBL" id="RCH80066.1"/>
    </source>
</evidence>
<dbReference type="EMBL" id="PJQM01006200">
    <property type="protein sequence ID" value="RCH80066.1"/>
    <property type="molecule type" value="Genomic_DNA"/>
</dbReference>
<sequence>MANEQSPLINQKPPVSRPKYKRRRSSFDPSTYNSIGTVPDNISVQDSTREPGLSFTQILLLTVCMAGVQFTWTVELS</sequence>
<organism evidence="2 3">
    <name type="scientific">Rhizopus stolonifer</name>
    <name type="common">Rhizopus nigricans</name>
    <dbReference type="NCBI Taxonomy" id="4846"/>
    <lineage>
        <taxon>Eukaryota</taxon>
        <taxon>Fungi</taxon>
        <taxon>Fungi incertae sedis</taxon>
        <taxon>Mucoromycota</taxon>
        <taxon>Mucoromycotina</taxon>
        <taxon>Mucoromycetes</taxon>
        <taxon>Mucorales</taxon>
        <taxon>Mucorineae</taxon>
        <taxon>Rhizopodaceae</taxon>
        <taxon>Rhizopus</taxon>
    </lineage>
</organism>
<keyword evidence="3" id="KW-1185">Reference proteome</keyword>
<feature type="compositionally biased region" description="Polar residues" evidence="1">
    <location>
        <begin position="27"/>
        <end position="46"/>
    </location>
</feature>
<dbReference type="Proteomes" id="UP000253551">
    <property type="component" value="Unassembled WGS sequence"/>
</dbReference>
<gene>
    <name evidence="2" type="ORF">CU098_001306</name>
</gene>
<dbReference type="OrthoDB" id="2285762at2759"/>
<dbReference type="AlphaFoldDB" id="A0A367IQZ7"/>
<comment type="caution">
    <text evidence="2">The sequence shown here is derived from an EMBL/GenBank/DDBJ whole genome shotgun (WGS) entry which is preliminary data.</text>
</comment>
<feature type="region of interest" description="Disordered" evidence="1">
    <location>
        <begin position="1"/>
        <end position="47"/>
    </location>
</feature>
<protein>
    <submittedName>
        <fullName evidence="2">Uncharacterized protein</fullName>
    </submittedName>
</protein>